<dbReference type="PANTHER" id="PTHR47877:SF3">
    <property type="entry name" value="LATE EMBRYOGENESIS ABUNDANT DOMAIN-CONTAINING PROTEIN _ LEA DOMAIN-CONTAINING PROTEIN"/>
    <property type="match status" value="1"/>
</dbReference>
<accession>A0A7J6GUV9</accession>
<feature type="compositionally biased region" description="Basic and acidic residues" evidence="1">
    <location>
        <begin position="113"/>
        <end position="137"/>
    </location>
</feature>
<organism evidence="3 5">
    <name type="scientific">Cannabis sativa</name>
    <name type="common">Hemp</name>
    <name type="synonym">Marijuana</name>
    <dbReference type="NCBI Taxonomy" id="3483"/>
    <lineage>
        <taxon>Eukaryota</taxon>
        <taxon>Viridiplantae</taxon>
        <taxon>Streptophyta</taxon>
        <taxon>Embryophyta</taxon>
        <taxon>Tracheophyta</taxon>
        <taxon>Spermatophyta</taxon>
        <taxon>Magnoliopsida</taxon>
        <taxon>eudicotyledons</taxon>
        <taxon>Gunneridae</taxon>
        <taxon>Pentapetalae</taxon>
        <taxon>rosids</taxon>
        <taxon>fabids</taxon>
        <taxon>Rosales</taxon>
        <taxon>Cannabaceae</taxon>
        <taxon>Cannabis</taxon>
    </lineage>
</organism>
<dbReference type="GO" id="GO:0009631">
    <property type="term" value="P:cold acclimation"/>
    <property type="evidence" value="ECO:0007669"/>
    <property type="project" value="TreeGrafter"/>
</dbReference>
<proteinExistence type="predicted"/>
<sequence>MASDQLSRKDNTKDETVIRVEKVRVPKMASHFESLAAEKGKATEDISHDRHHQDDFVSLSDMDKQRHANTVADKEAEAKRRMEKSEPQTVGKFEVEARGKEKGSSDKSSNAGDKNREKSNVMGKEENRGESTDEGNKEQYSFGEISKLRAEAQQKSNDAIRAAEDKYKKALQVAREEIGQKGAQAKDTCLEHAHYLVDRGQAAKETAINKAQQGGAAAKDTIVGAKDYTVQKAAEAKEAAVSTGGKAKDYTLQKAVEAKDVTVDTSKDAAQYAGKTAVSVKDKAAAAGWTAAHYSTEKAVDGTKAAARVVKGAAEYAGHKAAEIAAVPLTAA</sequence>
<evidence type="ECO:0000313" key="3">
    <source>
        <dbReference type="EMBL" id="KAF4386548.1"/>
    </source>
</evidence>
<evidence type="ECO:0000313" key="2">
    <source>
        <dbReference type="EMBL" id="KAF4354344.1"/>
    </source>
</evidence>
<dbReference type="PANTHER" id="PTHR47877">
    <property type="entry name" value="LATE EMBRYOGENESIS ABUNDANT DOMAIN-CONTAINING PROTEIN / LEA DOMAIN-CONTAINING PROTEIN"/>
    <property type="match status" value="1"/>
</dbReference>
<dbReference type="EMBL" id="JAATIP010000282">
    <property type="protein sequence ID" value="KAF4354344.1"/>
    <property type="molecule type" value="Genomic_DNA"/>
</dbReference>
<feature type="compositionally biased region" description="Basic and acidic residues" evidence="1">
    <location>
        <begin position="93"/>
        <end position="105"/>
    </location>
</feature>
<dbReference type="GO" id="GO:0005829">
    <property type="term" value="C:cytosol"/>
    <property type="evidence" value="ECO:0007669"/>
    <property type="project" value="TreeGrafter"/>
</dbReference>
<comment type="caution">
    <text evidence="3">The sequence shown here is derived from an EMBL/GenBank/DDBJ whole genome shotgun (WGS) entry which is preliminary data.</text>
</comment>
<feature type="region of interest" description="Disordered" evidence="1">
    <location>
        <begin position="27"/>
        <end position="149"/>
    </location>
</feature>
<feature type="compositionally biased region" description="Basic and acidic residues" evidence="1">
    <location>
        <begin position="36"/>
        <end position="86"/>
    </location>
</feature>
<keyword evidence="5" id="KW-1185">Reference proteome</keyword>
<evidence type="ECO:0000313" key="5">
    <source>
        <dbReference type="Proteomes" id="UP000583929"/>
    </source>
</evidence>
<dbReference type="EMBL" id="JAATIQ010000081">
    <property type="protein sequence ID" value="KAF4386548.1"/>
    <property type="molecule type" value="Genomic_DNA"/>
</dbReference>
<protein>
    <submittedName>
        <fullName evidence="3">Uncharacterized protein</fullName>
    </submittedName>
</protein>
<dbReference type="Proteomes" id="UP000583929">
    <property type="component" value="Unassembled WGS sequence"/>
</dbReference>
<name>A0A7J6GUV9_CANSA</name>
<evidence type="ECO:0000256" key="1">
    <source>
        <dbReference type="SAM" id="MobiDB-lite"/>
    </source>
</evidence>
<dbReference type="Gene3D" id="6.10.140.1430">
    <property type="match status" value="1"/>
</dbReference>
<dbReference type="AlphaFoldDB" id="A0A7J6GUV9"/>
<evidence type="ECO:0000313" key="4">
    <source>
        <dbReference type="Proteomes" id="UP000525078"/>
    </source>
</evidence>
<reference evidence="4 5" key="1">
    <citation type="journal article" date="2020" name="bioRxiv">
        <title>Sequence and annotation of 42 cannabis genomes reveals extensive copy number variation in cannabinoid synthesis and pathogen resistance genes.</title>
        <authorList>
            <person name="Mckernan K.J."/>
            <person name="Helbert Y."/>
            <person name="Kane L.T."/>
            <person name="Ebling H."/>
            <person name="Zhang L."/>
            <person name="Liu B."/>
            <person name="Eaton Z."/>
            <person name="Mclaughlin S."/>
            <person name="Kingan S."/>
            <person name="Baybayan P."/>
            <person name="Concepcion G."/>
            <person name="Jordan M."/>
            <person name="Riva A."/>
            <person name="Barbazuk W."/>
            <person name="Harkins T."/>
        </authorList>
    </citation>
    <scope>NUCLEOTIDE SEQUENCE [LARGE SCALE GENOMIC DNA]</scope>
    <source>
        <strain evidence="4 5">cv. Jamaican Lion 4</strain>
        <strain evidence="3">Father</strain>
        <strain evidence="2">Mother</strain>
        <tissue evidence="3">Leaf</tissue>
    </source>
</reference>
<dbReference type="Proteomes" id="UP000525078">
    <property type="component" value="Unassembled WGS sequence"/>
</dbReference>
<gene>
    <name evidence="2" type="ORF">F8388_023006</name>
    <name evidence="3" type="ORF">G4B88_006804</name>
</gene>